<keyword evidence="2" id="KW-1185">Reference proteome</keyword>
<sequence>MDYRIFFVRTWSCACVYTRGCSDTEESLHTKLTLRNKSLAERGDELTLTAANWIQIQRAACFYNPPNSDMDYRIFFVRTWSCACVYTRGCSDTEESLHTKLTLRNKSLAERGDELTLTAANWIQIQRAAD</sequence>
<gene>
    <name evidence="1" type="ORF">V1264_003070</name>
</gene>
<dbReference type="EMBL" id="JBAMIC010000012">
    <property type="protein sequence ID" value="KAK7098846.1"/>
    <property type="molecule type" value="Genomic_DNA"/>
</dbReference>
<evidence type="ECO:0000313" key="1">
    <source>
        <dbReference type="EMBL" id="KAK7098846.1"/>
    </source>
</evidence>
<comment type="caution">
    <text evidence="1">The sequence shown here is derived from an EMBL/GenBank/DDBJ whole genome shotgun (WGS) entry which is preliminary data.</text>
</comment>
<reference evidence="1 2" key="1">
    <citation type="submission" date="2024-02" db="EMBL/GenBank/DDBJ databases">
        <title>Chromosome-scale genome assembly of the rough periwinkle Littorina saxatilis.</title>
        <authorList>
            <person name="De Jode A."/>
            <person name="Faria R."/>
            <person name="Formenti G."/>
            <person name="Sims Y."/>
            <person name="Smith T.P."/>
            <person name="Tracey A."/>
            <person name="Wood J.M.D."/>
            <person name="Zagrodzka Z.B."/>
            <person name="Johannesson K."/>
            <person name="Butlin R.K."/>
            <person name="Leder E.H."/>
        </authorList>
    </citation>
    <scope>NUCLEOTIDE SEQUENCE [LARGE SCALE GENOMIC DNA]</scope>
    <source>
        <strain evidence="1">Snail1</strain>
        <tissue evidence="1">Muscle</tissue>
    </source>
</reference>
<dbReference type="Proteomes" id="UP001374579">
    <property type="component" value="Unassembled WGS sequence"/>
</dbReference>
<organism evidence="1 2">
    <name type="scientific">Littorina saxatilis</name>
    <dbReference type="NCBI Taxonomy" id="31220"/>
    <lineage>
        <taxon>Eukaryota</taxon>
        <taxon>Metazoa</taxon>
        <taxon>Spiralia</taxon>
        <taxon>Lophotrochozoa</taxon>
        <taxon>Mollusca</taxon>
        <taxon>Gastropoda</taxon>
        <taxon>Caenogastropoda</taxon>
        <taxon>Littorinimorpha</taxon>
        <taxon>Littorinoidea</taxon>
        <taxon>Littorinidae</taxon>
        <taxon>Littorina</taxon>
    </lineage>
</organism>
<dbReference type="AlphaFoldDB" id="A0AAN9B3Z2"/>
<evidence type="ECO:0000313" key="2">
    <source>
        <dbReference type="Proteomes" id="UP001374579"/>
    </source>
</evidence>
<proteinExistence type="predicted"/>
<name>A0AAN9B3Z2_9CAEN</name>
<protein>
    <submittedName>
        <fullName evidence="1">Uncharacterized protein</fullName>
    </submittedName>
</protein>
<accession>A0AAN9B3Z2</accession>